<dbReference type="Gene3D" id="1.10.150.170">
    <property type="entry name" value="Putative methyltransferase TM0872, insert domain"/>
    <property type="match status" value="1"/>
</dbReference>
<dbReference type="InterPro" id="IPR029063">
    <property type="entry name" value="SAM-dependent_MTases_sf"/>
</dbReference>
<keyword evidence="5 6" id="KW-0949">S-adenosyl-L-methionine</keyword>
<gene>
    <name evidence="6" type="primary">rsmH</name>
    <name evidence="7" type="ORF">UV07_C0030G0005</name>
</gene>
<dbReference type="InterPro" id="IPR002903">
    <property type="entry name" value="RsmH"/>
</dbReference>
<comment type="catalytic activity">
    <reaction evidence="6">
        <text>cytidine(1402) in 16S rRNA + S-adenosyl-L-methionine = N(4)-methylcytidine(1402) in 16S rRNA + S-adenosyl-L-homocysteine + H(+)</text>
        <dbReference type="Rhea" id="RHEA:42928"/>
        <dbReference type="Rhea" id="RHEA-COMP:10286"/>
        <dbReference type="Rhea" id="RHEA-COMP:10287"/>
        <dbReference type="ChEBI" id="CHEBI:15378"/>
        <dbReference type="ChEBI" id="CHEBI:57856"/>
        <dbReference type="ChEBI" id="CHEBI:59789"/>
        <dbReference type="ChEBI" id="CHEBI:74506"/>
        <dbReference type="ChEBI" id="CHEBI:82748"/>
        <dbReference type="EC" id="2.1.1.199"/>
    </reaction>
</comment>
<dbReference type="Pfam" id="PF01795">
    <property type="entry name" value="Methyltransf_5"/>
    <property type="match status" value="1"/>
</dbReference>
<dbReference type="Proteomes" id="UP000033986">
    <property type="component" value="Unassembled WGS sequence"/>
</dbReference>
<comment type="similarity">
    <text evidence="1 6">Belongs to the methyltransferase superfamily. RsmH family.</text>
</comment>
<evidence type="ECO:0000256" key="2">
    <source>
        <dbReference type="ARBA" id="ARBA00022552"/>
    </source>
</evidence>
<dbReference type="InterPro" id="IPR023397">
    <property type="entry name" value="SAM-dep_MeTrfase_MraW_recog"/>
</dbReference>
<comment type="function">
    <text evidence="6">Specifically methylates the N4 position of cytidine in position 1402 (C1402) of 16S rRNA.</text>
</comment>
<dbReference type="PATRIC" id="fig|1618615.3.peg.591"/>
<dbReference type="GO" id="GO:0071424">
    <property type="term" value="F:rRNA (cytosine-N4-)-methyltransferase activity"/>
    <property type="evidence" value="ECO:0007669"/>
    <property type="project" value="UniProtKB-UniRule"/>
</dbReference>
<feature type="binding site" evidence="6">
    <location>
        <position position="116"/>
    </location>
    <ligand>
        <name>S-adenosyl-L-methionine</name>
        <dbReference type="ChEBI" id="CHEBI:59789"/>
    </ligand>
</feature>
<dbReference type="Gene3D" id="3.40.50.150">
    <property type="entry name" value="Vaccinia Virus protein VP39"/>
    <property type="match status" value="1"/>
</dbReference>
<comment type="subcellular location">
    <subcellularLocation>
        <location evidence="6">Cytoplasm</location>
    </subcellularLocation>
</comment>
<comment type="caution">
    <text evidence="7">The sequence shown here is derived from an EMBL/GenBank/DDBJ whole genome shotgun (WGS) entry which is preliminary data.</text>
</comment>
<feature type="binding site" evidence="6">
    <location>
        <position position="61"/>
    </location>
    <ligand>
        <name>S-adenosyl-L-methionine</name>
        <dbReference type="ChEBI" id="CHEBI:59789"/>
    </ligand>
</feature>
<keyword evidence="2 6" id="KW-0698">rRNA processing</keyword>
<dbReference type="PIRSF" id="PIRSF004486">
    <property type="entry name" value="MraW"/>
    <property type="match status" value="1"/>
</dbReference>
<reference evidence="7 8" key="1">
    <citation type="journal article" date="2015" name="Nature">
        <title>rRNA introns, odd ribosomes, and small enigmatic genomes across a large radiation of phyla.</title>
        <authorList>
            <person name="Brown C.T."/>
            <person name="Hug L.A."/>
            <person name="Thomas B.C."/>
            <person name="Sharon I."/>
            <person name="Castelle C.J."/>
            <person name="Singh A."/>
            <person name="Wilkins M.J."/>
            <person name="Williams K.H."/>
            <person name="Banfield J.F."/>
        </authorList>
    </citation>
    <scope>NUCLEOTIDE SEQUENCE [LARGE SCALE GENOMIC DNA]</scope>
</reference>
<organism evidence="7 8">
    <name type="scientific">Candidatus Azambacteria bacterium GW2011_GWB1_42_17</name>
    <dbReference type="NCBI Taxonomy" id="1618615"/>
    <lineage>
        <taxon>Bacteria</taxon>
        <taxon>Candidatus Azamiibacteriota</taxon>
    </lineage>
</organism>
<keyword evidence="6" id="KW-0963">Cytoplasm</keyword>
<dbReference type="AlphaFoldDB" id="A0A0G0Z4G9"/>
<feature type="binding site" evidence="6">
    <location>
        <position position="109"/>
    </location>
    <ligand>
        <name>S-adenosyl-L-methionine</name>
        <dbReference type="ChEBI" id="CHEBI:59789"/>
    </ligand>
</feature>
<dbReference type="GO" id="GO:0070475">
    <property type="term" value="P:rRNA base methylation"/>
    <property type="evidence" value="ECO:0007669"/>
    <property type="project" value="UniProtKB-UniRule"/>
</dbReference>
<keyword evidence="3 6" id="KW-0489">Methyltransferase</keyword>
<evidence type="ECO:0000256" key="4">
    <source>
        <dbReference type="ARBA" id="ARBA00022679"/>
    </source>
</evidence>
<dbReference type="HAMAP" id="MF_01007">
    <property type="entry name" value="16SrRNA_methyltr_H"/>
    <property type="match status" value="1"/>
</dbReference>
<dbReference type="SUPFAM" id="SSF81799">
    <property type="entry name" value="Putative methyltransferase TM0872, insert domain"/>
    <property type="match status" value="1"/>
</dbReference>
<proteinExistence type="inferred from homology"/>
<evidence type="ECO:0000313" key="8">
    <source>
        <dbReference type="Proteomes" id="UP000033986"/>
    </source>
</evidence>
<sequence>MRKDYQNLEFDMHVPVLLKEVLKYLEPKANQNFIDATVGDGGHAKEILKLTTPFGMFMAIDRDADSIIRARADLEKFGKRVLFINDSFGNILNIVQKNKIRSVSGILFDFGMSSSQLENSGRGFSFQKDEILDMRYDVKTPITAEDIINNYGETELAEIFKKWGEEPKARLIAKAIVTERKKKRIKTTGELVKIIVSKKRFGRIHPATLIFQALRIEVNQELSEIEKMLKAIPEILDKDGRAAFISFHSLEDRMIKNWARNLNKKNLIEIITKHPITASAEELKNNPRSRSAKLRIIKMA</sequence>
<protein>
    <recommendedName>
        <fullName evidence="6">Ribosomal RNA small subunit methyltransferase H</fullName>
        <ecNumber evidence="6">2.1.1.199</ecNumber>
    </recommendedName>
    <alternativeName>
        <fullName evidence="6">16S rRNA m(4)C1402 methyltransferase</fullName>
    </alternativeName>
    <alternativeName>
        <fullName evidence="6">rRNA (cytosine-N(4)-)-methyltransferase RsmH</fullName>
    </alternativeName>
</protein>
<dbReference type="NCBIfam" id="TIGR00006">
    <property type="entry name" value="16S rRNA (cytosine(1402)-N(4))-methyltransferase RsmH"/>
    <property type="match status" value="1"/>
</dbReference>
<evidence type="ECO:0000313" key="7">
    <source>
        <dbReference type="EMBL" id="KKS43610.1"/>
    </source>
</evidence>
<keyword evidence="4 6" id="KW-0808">Transferase</keyword>
<feature type="binding site" evidence="6">
    <location>
        <position position="88"/>
    </location>
    <ligand>
        <name>S-adenosyl-L-methionine</name>
        <dbReference type="ChEBI" id="CHEBI:59789"/>
    </ligand>
</feature>
<dbReference type="PANTHER" id="PTHR11265:SF0">
    <property type="entry name" value="12S RRNA N4-METHYLCYTIDINE METHYLTRANSFERASE"/>
    <property type="match status" value="1"/>
</dbReference>
<evidence type="ECO:0000256" key="1">
    <source>
        <dbReference type="ARBA" id="ARBA00010396"/>
    </source>
</evidence>
<dbReference type="EMBL" id="LCDB01000030">
    <property type="protein sequence ID" value="KKS43610.1"/>
    <property type="molecule type" value="Genomic_DNA"/>
</dbReference>
<accession>A0A0G0Z4G9</accession>
<evidence type="ECO:0000256" key="6">
    <source>
        <dbReference type="HAMAP-Rule" id="MF_01007"/>
    </source>
</evidence>
<feature type="binding site" evidence="6">
    <location>
        <begin position="41"/>
        <end position="43"/>
    </location>
    <ligand>
        <name>S-adenosyl-L-methionine</name>
        <dbReference type="ChEBI" id="CHEBI:59789"/>
    </ligand>
</feature>
<dbReference type="GO" id="GO:0005737">
    <property type="term" value="C:cytoplasm"/>
    <property type="evidence" value="ECO:0007669"/>
    <property type="project" value="UniProtKB-SubCell"/>
</dbReference>
<dbReference type="PANTHER" id="PTHR11265">
    <property type="entry name" value="S-ADENOSYL-METHYLTRANSFERASE MRAW"/>
    <property type="match status" value="1"/>
</dbReference>
<dbReference type="EC" id="2.1.1.199" evidence="6"/>
<name>A0A0G0Z4G9_9BACT</name>
<evidence type="ECO:0000256" key="3">
    <source>
        <dbReference type="ARBA" id="ARBA00022603"/>
    </source>
</evidence>
<evidence type="ECO:0000256" key="5">
    <source>
        <dbReference type="ARBA" id="ARBA00022691"/>
    </source>
</evidence>
<dbReference type="SUPFAM" id="SSF53335">
    <property type="entry name" value="S-adenosyl-L-methionine-dependent methyltransferases"/>
    <property type="match status" value="1"/>
</dbReference>